<dbReference type="Pfam" id="PF02782">
    <property type="entry name" value="FGGY_C"/>
    <property type="match status" value="1"/>
</dbReference>
<comment type="caution">
    <text evidence="10">The sequence shown here is derived from an EMBL/GenBank/DDBJ whole genome shotgun (WGS) entry which is preliminary data.</text>
</comment>
<dbReference type="SUPFAM" id="SSF53067">
    <property type="entry name" value="Actin-like ATPase domain"/>
    <property type="match status" value="2"/>
</dbReference>
<evidence type="ECO:0000259" key="9">
    <source>
        <dbReference type="Pfam" id="PF02782"/>
    </source>
</evidence>
<evidence type="ECO:0000256" key="2">
    <source>
        <dbReference type="ARBA" id="ARBA00022679"/>
    </source>
</evidence>
<dbReference type="GO" id="GO:0005524">
    <property type="term" value="F:ATP binding"/>
    <property type="evidence" value="ECO:0007669"/>
    <property type="project" value="UniProtKB-KW"/>
</dbReference>
<dbReference type="AlphaFoldDB" id="U2FDM7"/>
<dbReference type="GeneID" id="23799222"/>
<keyword evidence="6" id="KW-0119">Carbohydrate metabolism</keyword>
<dbReference type="PANTHER" id="PTHR43095">
    <property type="entry name" value="SUGAR KINASE"/>
    <property type="match status" value="1"/>
</dbReference>
<dbReference type="EMBL" id="AFNT02000015">
    <property type="protein sequence ID" value="ERJ06419.1"/>
    <property type="molecule type" value="Genomic_DNA"/>
</dbReference>
<name>U2FDM7_9EURY</name>
<dbReference type="InterPro" id="IPR000577">
    <property type="entry name" value="Carb_kinase_FGGY"/>
</dbReference>
<dbReference type="EC" id="2.7.1.17" evidence="10"/>
<evidence type="ECO:0000256" key="6">
    <source>
        <dbReference type="ARBA" id="ARBA00023277"/>
    </source>
</evidence>
<dbReference type="HAMAP" id="MF_02220">
    <property type="entry name" value="XylB"/>
    <property type="match status" value="1"/>
</dbReference>
<dbReference type="Pfam" id="PF00370">
    <property type="entry name" value="FGGY_N"/>
    <property type="match status" value="1"/>
</dbReference>
<dbReference type="GO" id="GO:0042732">
    <property type="term" value="P:D-xylose metabolic process"/>
    <property type="evidence" value="ECO:0007669"/>
    <property type="project" value="UniProtKB-KW"/>
</dbReference>
<dbReference type="InterPro" id="IPR043129">
    <property type="entry name" value="ATPase_NBD"/>
</dbReference>
<dbReference type="PANTHER" id="PTHR43095:SF5">
    <property type="entry name" value="XYLULOSE KINASE"/>
    <property type="match status" value="1"/>
</dbReference>
<dbReference type="PROSITE" id="PS00445">
    <property type="entry name" value="FGGY_KINASES_2"/>
    <property type="match status" value="1"/>
</dbReference>
<accession>U2FDM7</accession>
<evidence type="ECO:0000256" key="5">
    <source>
        <dbReference type="ARBA" id="ARBA00022840"/>
    </source>
</evidence>
<comment type="similarity">
    <text evidence="7">Belongs to the FGGY kinase family.</text>
</comment>
<reference evidence="10 11" key="2">
    <citation type="journal article" date="2013" name="PLoS ONE">
        <title>INDIGO - INtegrated Data Warehouse of MIcrobial GenOmes with Examples from the Red Sea Extremophiles.</title>
        <authorList>
            <person name="Alam I."/>
            <person name="Antunes A."/>
            <person name="Kamau A.A."/>
            <person name="Ba Alawi W."/>
            <person name="Kalkatawi M."/>
            <person name="Stingl U."/>
            <person name="Bajic V.B."/>
        </authorList>
    </citation>
    <scope>NUCLEOTIDE SEQUENCE [LARGE SCALE GENOMIC DNA]</scope>
    <source>
        <strain evidence="10 11">SARL4B</strain>
    </source>
</reference>
<keyword evidence="1" id="KW-0859">Xylose metabolism</keyword>
<keyword evidence="5" id="KW-0067">ATP-binding</keyword>
<dbReference type="GO" id="GO:0004856">
    <property type="term" value="F:D-xylulokinase activity"/>
    <property type="evidence" value="ECO:0007669"/>
    <property type="project" value="UniProtKB-EC"/>
</dbReference>
<dbReference type="eggNOG" id="arCOG00025">
    <property type="taxonomic scope" value="Archaea"/>
</dbReference>
<dbReference type="InterPro" id="IPR050406">
    <property type="entry name" value="FGGY_Carb_Kinase"/>
</dbReference>
<evidence type="ECO:0000256" key="4">
    <source>
        <dbReference type="ARBA" id="ARBA00022777"/>
    </source>
</evidence>
<dbReference type="InterPro" id="IPR018483">
    <property type="entry name" value="Carb_kinase_FGGY_CS"/>
</dbReference>
<proteinExistence type="inferred from homology"/>
<dbReference type="NCBIfam" id="TIGR01312">
    <property type="entry name" value="XylB"/>
    <property type="match status" value="1"/>
</dbReference>
<reference evidence="10 11" key="1">
    <citation type="journal article" date="2011" name="J. Bacteriol.">
        <title>Genome sequence of Halorhabdus tiamatea, the first archaeon isolated from a deep-sea anoxic brine lake.</title>
        <authorList>
            <person name="Antunes A."/>
            <person name="Alam I."/>
            <person name="Bajic V.B."/>
            <person name="Stingl U."/>
        </authorList>
    </citation>
    <scope>NUCLEOTIDE SEQUENCE [LARGE SCALE GENOMIC DNA]</scope>
    <source>
        <strain evidence="10 11">SARL4B</strain>
    </source>
</reference>
<evidence type="ECO:0000313" key="10">
    <source>
        <dbReference type="EMBL" id="ERJ06419.1"/>
    </source>
</evidence>
<keyword evidence="2 7" id="KW-0808">Transferase</keyword>
<keyword evidence="3" id="KW-0547">Nucleotide-binding</keyword>
<dbReference type="PATRIC" id="fig|1033806.13.peg.1283"/>
<dbReference type="Proteomes" id="UP000003861">
    <property type="component" value="Unassembled WGS sequence"/>
</dbReference>
<dbReference type="STRING" id="1033806.HTIA_2231"/>
<gene>
    <name evidence="10" type="ORF">HLRTI_001493</name>
</gene>
<evidence type="ECO:0000256" key="7">
    <source>
        <dbReference type="RuleBase" id="RU003733"/>
    </source>
</evidence>
<dbReference type="InterPro" id="IPR006000">
    <property type="entry name" value="Xylulokinase"/>
</dbReference>
<sequence>MSLLMGLDLGTSGVKTLVANADGEVLATNTEAYPLYQPEVGWSEQDPAEWWEATLDGIEAVLEDPAVDPAEVEALGLTGQMHGSVFLDDEGDVLRPAILWNDTRTSAQCDEIEERVGEDRIIELASNPPFEGFTAPKILWVQQHEPEVYDQTEWILLPKDYIRYKLTEAFATDVSDASGTLLLDVGERDWSPEILDELDISRDLLPDVYESPEVTGSITDAVAERTGLPAETPVVAGAGDNAAGAVGSGVVEDGDVWGSIGTSGVIFVATDDERTDPEGRVHTFCHAVPGKWHAMGVMLSAGGAFSWFSDTLGGPEAVVADQLGNDSFEVLTDEAATVEPGSEGLIFLPYLNGERTPHRDADARGVFFGLSTRHDKSHVVRSVLEGVTYGLRDSFRIVRDDLGVDTGQLKAAGGGAKSPLWKQIQADIFDAEILTPNVDEGPAYGSALLAGVGADVYDSVEDATERAVDIVDSVEPIEQHTRVYDEYYDIYESLYPALEDSFAKNSAAIESAQDILDE</sequence>
<protein>
    <submittedName>
        <fullName evidence="10">Xylulokinase protein</fullName>
        <ecNumber evidence="10">2.7.1.17</ecNumber>
    </submittedName>
</protein>
<feature type="domain" description="Carbohydrate kinase FGGY N-terminal" evidence="8">
    <location>
        <begin position="4"/>
        <end position="247"/>
    </location>
</feature>
<dbReference type="CDD" id="cd07808">
    <property type="entry name" value="ASKHA_NBD_FGGY_EcXK-like"/>
    <property type="match status" value="1"/>
</dbReference>
<evidence type="ECO:0000313" key="11">
    <source>
        <dbReference type="Proteomes" id="UP000003861"/>
    </source>
</evidence>
<dbReference type="GO" id="GO:0005997">
    <property type="term" value="P:xylulose metabolic process"/>
    <property type="evidence" value="ECO:0007669"/>
    <property type="project" value="InterPro"/>
</dbReference>
<organism evidence="10 11">
    <name type="scientific">Halorhabdus tiamatea SARL4B</name>
    <dbReference type="NCBI Taxonomy" id="1033806"/>
    <lineage>
        <taxon>Archaea</taxon>
        <taxon>Methanobacteriati</taxon>
        <taxon>Methanobacteriota</taxon>
        <taxon>Stenosarchaea group</taxon>
        <taxon>Halobacteria</taxon>
        <taxon>Halobacteriales</taxon>
        <taxon>Haloarculaceae</taxon>
        <taxon>Halorhabdus</taxon>
    </lineage>
</organism>
<keyword evidence="4 7" id="KW-0418">Kinase</keyword>
<dbReference type="InterPro" id="IPR018485">
    <property type="entry name" value="FGGY_C"/>
</dbReference>
<dbReference type="PIRSF" id="PIRSF000538">
    <property type="entry name" value="GlpK"/>
    <property type="match status" value="1"/>
</dbReference>
<dbReference type="PROSITE" id="PS00933">
    <property type="entry name" value="FGGY_KINASES_1"/>
    <property type="match status" value="1"/>
</dbReference>
<evidence type="ECO:0000259" key="8">
    <source>
        <dbReference type="Pfam" id="PF00370"/>
    </source>
</evidence>
<dbReference type="RefSeq" id="WP_021029499.1">
    <property type="nucleotide sequence ID" value="NC_021921.1"/>
</dbReference>
<feature type="domain" description="Carbohydrate kinase FGGY C-terminal" evidence="9">
    <location>
        <begin position="259"/>
        <end position="453"/>
    </location>
</feature>
<evidence type="ECO:0000256" key="1">
    <source>
        <dbReference type="ARBA" id="ARBA00022629"/>
    </source>
</evidence>
<dbReference type="InterPro" id="IPR018484">
    <property type="entry name" value="FGGY_N"/>
</dbReference>
<dbReference type="Gene3D" id="3.30.420.40">
    <property type="match status" value="2"/>
</dbReference>
<evidence type="ECO:0000256" key="3">
    <source>
        <dbReference type="ARBA" id="ARBA00022741"/>
    </source>
</evidence>